<reference evidence="2 3" key="1">
    <citation type="journal article" date="2015" name="Genome Announc.">
        <title>Complete Genome Sequence of Sedimenticola thiotaurini Strain SIP-G1, a Polyphosphate- and Polyhydroxyalkanoate-Accumulating Sulfur-Oxidizing Gammaproteobacterium Isolated from Salt Marsh Sediments.</title>
        <authorList>
            <person name="Flood B.E."/>
            <person name="Jones D.S."/>
            <person name="Bailey J.V."/>
        </authorList>
    </citation>
    <scope>NUCLEOTIDE SEQUENCE [LARGE SCALE GENOMIC DNA]</scope>
    <source>
        <strain evidence="2 3">SIP-G1</strain>
    </source>
</reference>
<accession>A0A0F7K490</accession>
<feature type="signal peptide" evidence="1">
    <location>
        <begin position="1"/>
        <end position="17"/>
    </location>
</feature>
<feature type="chain" id="PRO_5002517824" description="Rap1a immunity protein domain-containing protein" evidence="1">
    <location>
        <begin position="18"/>
        <end position="114"/>
    </location>
</feature>
<proteinExistence type="predicted"/>
<dbReference type="Proteomes" id="UP000034410">
    <property type="component" value="Chromosome"/>
</dbReference>
<dbReference type="KEGG" id="seds:AAY24_17195"/>
<gene>
    <name evidence="2" type="ORF">AAY24_17195</name>
</gene>
<organism evidence="2 3">
    <name type="scientific">Sedimenticola thiotaurini</name>
    <dbReference type="NCBI Taxonomy" id="1543721"/>
    <lineage>
        <taxon>Bacteria</taxon>
        <taxon>Pseudomonadati</taxon>
        <taxon>Pseudomonadota</taxon>
        <taxon>Gammaproteobacteria</taxon>
        <taxon>Chromatiales</taxon>
        <taxon>Sedimenticolaceae</taxon>
        <taxon>Sedimenticola</taxon>
    </lineage>
</organism>
<dbReference type="AlphaFoldDB" id="A0A0F7K490"/>
<evidence type="ECO:0008006" key="4">
    <source>
        <dbReference type="Google" id="ProtNLM"/>
    </source>
</evidence>
<keyword evidence="1" id="KW-0732">Signal</keyword>
<sequence>MRVCLLGFLMFALPLQAQETPQVLGYGVRSCEHYNDVFEGWENGQAEQIAEYLHYRDWLTGLVTGLSLATATDVLKGVEVKGAMRRIQVYCDEHPTDDFFTATMDLIRILSGLK</sequence>
<dbReference type="EMBL" id="CP011412">
    <property type="protein sequence ID" value="AKH22369.1"/>
    <property type="molecule type" value="Genomic_DNA"/>
</dbReference>
<protein>
    <recommendedName>
        <fullName evidence="4">Rap1a immunity protein domain-containing protein</fullName>
    </recommendedName>
</protein>
<evidence type="ECO:0000313" key="2">
    <source>
        <dbReference type="EMBL" id="AKH22369.1"/>
    </source>
</evidence>
<evidence type="ECO:0000313" key="3">
    <source>
        <dbReference type="Proteomes" id="UP000034410"/>
    </source>
</evidence>
<evidence type="ECO:0000256" key="1">
    <source>
        <dbReference type="SAM" id="SignalP"/>
    </source>
</evidence>
<keyword evidence="3" id="KW-1185">Reference proteome</keyword>
<name>A0A0F7K490_9GAMM</name>